<feature type="compositionally biased region" description="Basic and acidic residues" evidence="1">
    <location>
        <begin position="173"/>
        <end position="187"/>
    </location>
</feature>
<gene>
    <name evidence="3" type="ORF">H9L06_06120</name>
</gene>
<dbReference type="RefSeq" id="WP_187554377.1">
    <property type="nucleotide sequence ID" value="NZ_CP060716.1"/>
</dbReference>
<dbReference type="KEGG" id="ldn:H9L06_06120"/>
<name>A0A7G9S231_9MICO</name>
<evidence type="ECO:0000259" key="2">
    <source>
        <dbReference type="SMART" id="SM00894"/>
    </source>
</evidence>
<dbReference type="EMBL" id="CP060716">
    <property type="protein sequence ID" value="QNN61906.1"/>
    <property type="molecule type" value="Genomic_DNA"/>
</dbReference>
<feature type="domain" description="Excalibur calcium-binding" evidence="2">
    <location>
        <begin position="151"/>
        <end position="187"/>
    </location>
</feature>
<feature type="region of interest" description="Disordered" evidence="1">
    <location>
        <begin position="163"/>
        <end position="187"/>
    </location>
</feature>
<dbReference type="AlphaFoldDB" id="A0A7G9S231"/>
<protein>
    <submittedName>
        <fullName evidence="3">Excalibur calcium-binding domain-containing protein</fullName>
    </submittedName>
</protein>
<feature type="region of interest" description="Disordered" evidence="1">
    <location>
        <begin position="122"/>
        <end position="150"/>
    </location>
</feature>
<proteinExistence type="predicted"/>
<evidence type="ECO:0000313" key="4">
    <source>
        <dbReference type="Proteomes" id="UP000515934"/>
    </source>
</evidence>
<dbReference type="SUPFAM" id="SSF161270">
    <property type="entry name" value="PspA lactotransferrin-binding region"/>
    <property type="match status" value="1"/>
</dbReference>
<evidence type="ECO:0000313" key="3">
    <source>
        <dbReference type="EMBL" id="QNN61906.1"/>
    </source>
</evidence>
<dbReference type="Proteomes" id="UP000515934">
    <property type="component" value="Chromosome"/>
</dbReference>
<organism evidence="3 4">
    <name type="scientific">Leucobacter denitrificans</name>
    <dbReference type="NCBI Taxonomy" id="683042"/>
    <lineage>
        <taxon>Bacteria</taxon>
        <taxon>Bacillati</taxon>
        <taxon>Actinomycetota</taxon>
        <taxon>Actinomycetes</taxon>
        <taxon>Micrococcales</taxon>
        <taxon>Microbacteriaceae</taxon>
        <taxon>Leucobacter</taxon>
    </lineage>
</organism>
<accession>A0A7G9S231</accession>
<feature type="compositionally biased region" description="Pro residues" evidence="1">
    <location>
        <begin position="132"/>
        <end position="146"/>
    </location>
</feature>
<dbReference type="Gene3D" id="6.10.250.3150">
    <property type="match status" value="1"/>
</dbReference>
<keyword evidence="4" id="KW-1185">Reference proteome</keyword>
<dbReference type="Pfam" id="PF05901">
    <property type="entry name" value="Excalibur"/>
    <property type="match status" value="1"/>
</dbReference>
<dbReference type="SMART" id="SM00894">
    <property type="entry name" value="Excalibur"/>
    <property type="match status" value="1"/>
</dbReference>
<dbReference type="InterPro" id="IPR008613">
    <property type="entry name" value="Excalibur_Ca-bd_domain"/>
</dbReference>
<reference evidence="3 4" key="1">
    <citation type="submission" date="2020-08" db="EMBL/GenBank/DDBJ databases">
        <title>Genome sequence of Leucobacter denitrificans KACC 14055T.</title>
        <authorList>
            <person name="Hyun D.-W."/>
            <person name="Bae J.-W."/>
        </authorList>
    </citation>
    <scope>NUCLEOTIDE SEQUENCE [LARGE SCALE GENOMIC DNA]</scope>
    <source>
        <strain evidence="3 4">KACC 14055</strain>
    </source>
</reference>
<sequence>MGEVSAGYSADKKRNWGKWKSVGIPVLSAVLALGIGSGIGSSTSKGEIEEYQETQLSLESKVDTLEQTRLTVTTELAEVEDERAVLAEKHDAHKGEISELKSKVADLESEVTRLEGELAKAKAESAAAPVPLASPAPAPAPAPAAPSAPSYFANCTAARAAGAAPVRSGDPGYGRHLDRDGDGIGCE</sequence>
<evidence type="ECO:0000256" key="1">
    <source>
        <dbReference type="SAM" id="MobiDB-lite"/>
    </source>
</evidence>